<evidence type="ECO:0000313" key="2">
    <source>
        <dbReference type="EMBL" id="GAT94970.1"/>
    </source>
</evidence>
<evidence type="ECO:0000313" key="3">
    <source>
        <dbReference type="Proteomes" id="UP000078387"/>
    </source>
</evidence>
<dbReference type="VEuPathDB" id="AmoebaDB:EHI_188200"/>
<dbReference type="InterPro" id="IPR050865">
    <property type="entry name" value="BEACH_Domain"/>
</dbReference>
<feature type="domain" description="BEACH" evidence="1">
    <location>
        <begin position="1212"/>
        <end position="1257"/>
    </location>
</feature>
<dbReference type="Gene3D" id="2.60.120.200">
    <property type="match status" value="1"/>
</dbReference>
<dbReference type="InterPro" id="IPR036372">
    <property type="entry name" value="BEACH_dom_sf"/>
</dbReference>
<sequence>MEDVNEVLLEETIPILCGVPYDPSIPINSSVYQIVPDIEEKIRNYINPKSLYQTLQLLITENPLNISKLSKSFSSELVKKIKTSNGNELSVILGLLEQLLKIRLTTKDFTDLFHLYITSNNCNVEILSLLNSLARFGGPERYYAFPGFLTCLYKTITIGTTDNWGISLTFRSRGNGVILSIQSPSIGITITIKEGFLYIECGINTPSLITTPNKNDLQLNNRRVVNGKWYNLIITHSKREQRLVVEIEKENFTFSLNYPKNEEAIISIGGISSNSKSYFTGDITDVIILPEETIIRYDQKELTKDMLLFECYKISNFTPIVTIIRETPGAIINRIGGISKLFILLNQKYNTRALEDCEKILDLYFRLLSTFKLLRQESIENNEISTIFQTLINLAEITKEQTFNETKKLQTPIVKEFISFALRLINSHSFLSIRNIILRHIFDIRWWPNDSLRVEYIKELQESMSHTVLGTLPFKLFEKLSYRSLMLWILYDDIPEFEKETIPRAHLQWRCGYIQYITSIIIKDVYVVQYFMTDSLHLLDTAIQTNDFNTEALLIYMYVCMVLTSQGELKSFISTMLKKNKTALLYLYIQQNPSFLKGNIERLLALINIEVKYNVIVDAMNSTRLTPLLYQIAIECSFNNIRNTYIDTTTTGYLSSKGFLLNMNQMKLKQDFLTPFLKSISIAISNNLSNNMVVLDIILNDLVQCLENHIIWKYLLKSKYWITIFIDIAVSLVSSKEYNILQRLQNIFARIIGIAFQQQNVSLENIICYLLSKLQNKEKFYIIFRSLLKCLVKNVLCQLNNDSRDKMVIQMILLFSDFFCRTCSYGCDTALPHFEEDYELITKCLEYHYPQPKLCNSKVASMQHVFIVHLILCQLHSIALKNNNIPLLRKTLQLIPPYLVQRPQIEGYDSWVIFHLYDIVKQCDDPSVRRDISNMMYLLNFKQQPHMELDFKGIQLFGKELVSFYKTHENGLKVQADVLKVEENKLRNNPSFVFKEVQYPNLDVAPMDYNRLVMSDTDIRLRLFTSSRRNWSNAFKSNILIDTVNSNTFKFEEIGFSEVRPIIVLKPVSIDENKISIITPSSLEKEYREVLEKNKGLIHFKSLTSDDGIDGVLIYLSKKEIARIYINADNLQLIIKTPSKIDEFGLNIITMVILRREEYIELYIKYHRPLLIHMKDSLKFLNNLSHITLNHQIQTVIYIDPVKAFNQSTIIKDWINGRMSNYMFINQLNFFAGYSYNDINNHPFFPWIDTSMSWETLICHIIDNSKQHLLRNEFTLIPSPNPEVRTSIRLEPVDVCCLLYSIVPFTLLLPFYQAETLHGKAIRSIDQLANSALVPQIYSYPLLMSLERLYILRMTLEMAVLSKELHKWLLKAFSILNGLPKKKYEYDFSGIFLNQEGIKINVLPTNNGTVLTVGEEGFSVKSNNSGFNEISVFMRSCKMKKVEGLNNIDVIYDGNEMIIIEALNGKTLIKQKGSVVDVNGKIISIIDSKKGTIEYVLKNSIGVEWKYYNNNHQNTILKIEEIQPIQNAFISSKKCIVLFTENSFYCKSICGTIIYTKLFIPHLFSLSANGFSYYVYQNTLHVETLNGIHKEIQLNLDYISMTTLTCLFLDFIILAQPNQITTYVFLGDRFVLLGSISFVDGWNITSVHSNCLINDDPTNWTFVVNCEKDNANSFVVYSLNYITLKSN</sequence>
<name>A0A5K1VJJ6_ENTHI</name>
<dbReference type="OMA" id="KQCNDPS"/>
<dbReference type="Proteomes" id="UP000078387">
    <property type="component" value="Unassembled WGS sequence"/>
</dbReference>
<dbReference type="VEuPathDB" id="AmoebaDB:EHI8A_008210"/>
<dbReference type="SUPFAM" id="SSF81837">
    <property type="entry name" value="BEACH domain"/>
    <property type="match status" value="1"/>
</dbReference>
<gene>
    <name evidence="2" type="ORF">CL6EHI_188200</name>
</gene>
<evidence type="ECO:0000259" key="1">
    <source>
        <dbReference type="Pfam" id="PF02138"/>
    </source>
</evidence>
<comment type="caution">
    <text evidence="2">The sequence shown here is derived from an EMBL/GenBank/DDBJ whole genome shotgun (WGS) entry which is preliminary data.</text>
</comment>
<proteinExistence type="predicted"/>
<dbReference type="VEuPathDB" id="AmoebaDB:EHI5A_003490"/>
<dbReference type="InterPro" id="IPR000409">
    <property type="entry name" value="BEACH_dom"/>
</dbReference>
<dbReference type="Pfam" id="PF02138">
    <property type="entry name" value="Beach"/>
    <property type="match status" value="1"/>
</dbReference>
<dbReference type="InterPro" id="IPR013320">
    <property type="entry name" value="ConA-like_dom_sf"/>
</dbReference>
<dbReference type="VEuPathDB" id="AmoebaDB:EHI7A_022640"/>
<organism evidence="2 3">
    <name type="scientific">Entamoeba histolytica</name>
    <dbReference type="NCBI Taxonomy" id="5759"/>
    <lineage>
        <taxon>Eukaryota</taxon>
        <taxon>Amoebozoa</taxon>
        <taxon>Evosea</taxon>
        <taxon>Archamoebae</taxon>
        <taxon>Mastigamoebida</taxon>
        <taxon>Entamoebidae</taxon>
        <taxon>Entamoeba</taxon>
    </lineage>
</organism>
<dbReference type="EMBL" id="BDEQ01000001">
    <property type="protein sequence ID" value="GAT94970.1"/>
    <property type="molecule type" value="Genomic_DNA"/>
</dbReference>
<reference evidence="2 3" key="1">
    <citation type="submission" date="2016-05" db="EMBL/GenBank/DDBJ databases">
        <title>First whole genome sequencing of Entamoeba histolytica HM1:IMSS-clone-6.</title>
        <authorList>
            <person name="Mukherjee Avik.K."/>
            <person name="Izumyama S."/>
            <person name="Nakada-Tsukui K."/>
            <person name="Nozaki T."/>
        </authorList>
    </citation>
    <scope>NUCLEOTIDE SEQUENCE [LARGE SCALE GENOMIC DNA]</scope>
    <source>
        <strain evidence="2 3">HM1:IMSS clone 6</strain>
    </source>
</reference>
<dbReference type="VEuPathDB" id="AmoebaDB:KM1_022490"/>
<dbReference type="Gene3D" id="1.10.1540.10">
    <property type="entry name" value="BEACH domain"/>
    <property type="match status" value="1"/>
</dbReference>
<dbReference type="PANTHER" id="PTHR13743">
    <property type="entry name" value="BEIGE/BEACH-RELATED"/>
    <property type="match status" value="1"/>
</dbReference>
<protein>
    <recommendedName>
        <fullName evidence="1">BEACH domain-containing protein</fullName>
    </recommendedName>
</protein>
<accession>A0A5K1VJJ6</accession>
<dbReference type="SUPFAM" id="SSF49899">
    <property type="entry name" value="Concanavalin A-like lectins/glucanases"/>
    <property type="match status" value="1"/>
</dbReference>